<accession>A0ACC1SX87</accession>
<protein>
    <submittedName>
        <fullName evidence="1">Uncharacterized protein</fullName>
    </submittedName>
</protein>
<gene>
    <name evidence="1" type="ORF">NM208_g1044</name>
</gene>
<keyword evidence="2" id="KW-1185">Reference proteome</keyword>
<sequence>MEQQTAEIFTITLANIPSQTKMQAELSFMCLLKHRVEAGHQIFTLTVPTFIAPRYGDVPPGIRMLTRDNHFLSLDVDVLTAEDIVSVESETHLIKYAMGAGPRPCQTWDEFIAGYDNDATSLRAATVELKHRLTSLDKDLVITINTTLSDNSEAPQACLETHPTLRNHQALMLTIPPGAHDRRCELDQRWRPDHFPRRPLRLNGR</sequence>
<organism evidence="1 2">
    <name type="scientific">Fusarium decemcellulare</name>
    <dbReference type="NCBI Taxonomy" id="57161"/>
    <lineage>
        <taxon>Eukaryota</taxon>
        <taxon>Fungi</taxon>
        <taxon>Dikarya</taxon>
        <taxon>Ascomycota</taxon>
        <taxon>Pezizomycotina</taxon>
        <taxon>Sordariomycetes</taxon>
        <taxon>Hypocreomycetidae</taxon>
        <taxon>Hypocreales</taxon>
        <taxon>Nectriaceae</taxon>
        <taxon>Fusarium</taxon>
        <taxon>Fusarium decemcellulare species complex</taxon>
    </lineage>
</organism>
<comment type="caution">
    <text evidence="1">The sequence shown here is derived from an EMBL/GenBank/DDBJ whole genome shotgun (WGS) entry which is preliminary data.</text>
</comment>
<name>A0ACC1SX87_9HYPO</name>
<proteinExistence type="predicted"/>
<evidence type="ECO:0000313" key="2">
    <source>
        <dbReference type="Proteomes" id="UP001148629"/>
    </source>
</evidence>
<evidence type="ECO:0000313" key="1">
    <source>
        <dbReference type="EMBL" id="KAJ3548383.1"/>
    </source>
</evidence>
<dbReference type="Proteomes" id="UP001148629">
    <property type="component" value="Unassembled WGS sequence"/>
</dbReference>
<reference evidence="1" key="1">
    <citation type="submission" date="2022-08" db="EMBL/GenBank/DDBJ databases">
        <title>Genome Sequence of Fusarium decemcellulare.</title>
        <authorList>
            <person name="Buettner E."/>
        </authorList>
    </citation>
    <scope>NUCLEOTIDE SEQUENCE</scope>
    <source>
        <strain evidence="1">Babe19</strain>
    </source>
</reference>
<dbReference type="EMBL" id="JANRMS010000050">
    <property type="protein sequence ID" value="KAJ3548383.1"/>
    <property type="molecule type" value="Genomic_DNA"/>
</dbReference>